<proteinExistence type="predicted"/>
<reference evidence="1" key="1">
    <citation type="journal article" date="2006" name="Nature">
        <title>Deciphering the evolution and metabolism of an anammox bacterium from a community genome.</title>
        <authorList>
            <person name="Strous M."/>
            <person name="Pelletier E."/>
            <person name="Mangenot S."/>
            <person name="Rattei T."/>
            <person name="Lehner A."/>
            <person name="Taylor M.W."/>
            <person name="Horn M."/>
            <person name="Daims H."/>
            <person name="Bartol-Mavel D."/>
            <person name="Wincker P."/>
            <person name="Barbe V."/>
            <person name="Fonknechten N."/>
            <person name="Vallenet D."/>
            <person name="Segurens B."/>
            <person name="Schenowitz-Truong C."/>
            <person name="Medigue C."/>
            <person name="Collingro A."/>
            <person name="Snel B."/>
            <person name="Dutilh B.E."/>
            <person name="OpDenCamp H.J.M."/>
            <person name="vanDerDrift C."/>
            <person name="Cirpus I."/>
            <person name="vanDePas-Schoonen K.T."/>
            <person name="Harhangi H.R."/>
            <person name="vanNiftrik L."/>
            <person name="Schmid M."/>
            <person name="Keltjens J."/>
            <person name="vanDeVossenberg J."/>
            <person name="Kartal B."/>
            <person name="Meier H."/>
            <person name="Frishman D."/>
            <person name="Huynen M.A."/>
            <person name="Mewes H."/>
            <person name="Weissenbach J."/>
            <person name="Jetten M.S.M."/>
            <person name="Wagner M."/>
            <person name="LePaslier D."/>
        </authorList>
    </citation>
    <scope>NUCLEOTIDE SEQUENCE</scope>
</reference>
<reference evidence="1" key="2">
    <citation type="submission" date="2006-01" db="EMBL/GenBank/DDBJ databases">
        <authorList>
            <person name="Genoscope"/>
        </authorList>
    </citation>
    <scope>NUCLEOTIDE SEQUENCE</scope>
</reference>
<dbReference type="AlphaFoldDB" id="Q1PWN5"/>
<accession>Q1PWN5</accession>
<name>Q1PWN5_KUEST</name>
<evidence type="ECO:0000313" key="1">
    <source>
        <dbReference type="EMBL" id="CAJ71637.1"/>
    </source>
</evidence>
<protein>
    <submittedName>
        <fullName evidence="1">Uncharacterized protein</fullName>
    </submittedName>
</protein>
<gene>
    <name evidence="1" type="ORF">kustc0892</name>
</gene>
<sequence>MNTHYVRKMRRKMRYFSLLEQVIFSSHTNKYVVPFLASAIRTNL</sequence>
<dbReference type="EMBL" id="CT573073">
    <property type="protein sequence ID" value="CAJ71637.1"/>
    <property type="molecule type" value="Genomic_DNA"/>
</dbReference>
<organism evidence="1">
    <name type="scientific">Kuenenia stuttgartiensis</name>
    <dbReference type="NCBI Taxonomy" id="174633"/>
    <lineage>
        <taxon>Bacteria</taxon>
        <taxon>Pseudomonadati</taxon>
        <taxon>Planctomycetota</taxon>
        <taxon>Candidatus Brocadiia</taxon>
        <taxon>Candidatus Brocadiales</taxon>
        <taxon>Candidatus Brocadiaceae</taxon>
        <taxon>Candidatus Kuenenia</taxon>
    </lineage>
</organism>